<dbReference type="PRINTS" id="PR00406">
    <property type="entry name" value="CYTB5RDTASE"/>
</dbReference>
<keyword evidence="1" id="KW-0408">Iron</keyword>
<dbReference type="GO" id="GO:0016491">
    <property type="term" value="F:oxidoreductase activity"/>
    <property type="evidence" value="ECO:0007669"/>
    <property type="project" value="InterPro"/>
</dbReference>
<dbReference type="PRINTS" id="PR00371">
    <property type="entry name" value="FPNCR"/>
</dbReference>
<proteinExistence type="predicted"/>
<feature type="binding site" evidence="1">
    <location>
        <position position="251"/>
    </location>
    <ligand>
        <name>[2Fe-2S] cluster</name>
        <dbReference type="ChEBI" id="CHEBI:190135"/>
    </ligand>
</feature>
<feature type="binding site" evidence="1">
    <location>
        <position position="246"/>
    </location>
    <ligand>
        <name>[2Fe-2S] cluster</name>
        <dbReference type="ChEBI" id="CHEBI:190135"/>
    </ligand>
</feature>
<comment type="cofactor">
    <cofactor evidence="1">
        <name>[2Fe-2S] cluster</name>
        <dbReference type="ChEBI" id="CHEBI:190135"/>
    </cofactor>
    <text evidence="1">Binds 1 [2Fe-2S] cluster per subunit.</text>
</comment>
<protein>
    <submittedName>
        <fullName evidence="3">Anaerobic sulfite reductase subunit B</fullName>
    </submittedName>
</protein>
<dbReference type="GO" id="GO:0050660">
    <property type="term" value="F:flavin adenine dinucleotide binding"/>
    <property type="evidence" value="ECO:0007669"/>
    <property type="project" value="InterPro"/>
</dbReference>
<dbReference type="EMBL" id="SJPT01000005">
    <property type="protein sequence ID" value="TWU22271.1"/>
    <property type="molecule type" value="Genomic_DNA"/>
</dbReference>
<comment type="caution">
    <text evidence="3">The sequence shown here is derived from an EMBL/GenBank/DDBJ whole genome shotgun (WGS) entry which is preliminary data.</text>
</comment>
<keyword evidence="1" id="KW-0001">2Fe-2S</keyword>
<dbReference type="Pfam" id="PF10418">
    <property type="entry name" value="DHODB_Fe-S_bind"/>
    <property type="match status" value="1"/>
</dbReference>
<dbReference type="PIRSF" id="PIRSF006816">
    <property type="entry name" value="Cyc3_hyd_g"/>
    <property type="match status" value="1"/>
</dbReference>
<dbReference type="InterPro" id="IPR050353">
    <property type="entry name" value="PyrK_electron_transfer"/>
</dbReference>
<feature type="binding site" evidence="1">
    <location>
        <position position="254"/>
    </location>
    <ligand>
        <name>[2Fe-2S] cluster</name>
        <dbReference type="ChEBI" id="CHEBI:190135"/>
    </ligand>
</feature>
<dbReference type="Gene3D" id="2.40.30.10">
    <property type="entry name" value="Translation factors"/>
    <property type="match status" value="1"/>
</dbReference>
<dbReference type="InterPro" id="IPR001709">
    <property type="entry name" value="Flavoprot_Pyr_Nucl_cyt_Rdtase"/>
</dbReference>
<organism evidence="3 4">
    <name type="scientific">Novipirellula galeiformis</name>
    <dbReference type="NCBI Taxonomy" id="2528004"/>
    <lineage>
        <taxon>Bacteria</taxon>
        <taxon>Pseudomonadati</taxon>
        <taxon>Planctomycetota</taxon>
        <taxon>Planctomycetia</taxon>
        <taxon>Pirellulales</taxon>
        <taxon>Pirellulaceae</taxon>
        <taxon>Novipirellula</taxon>
    </lineage>
</organism>
<name>A0A5C6CFW6_9BACT</name>
<dbReference type="PANTHER" id="PTHR43513">
    <property type="entry name" value="DIHYDROOROTATE DEHYDROGENASE B (NAD(+)), ELECTRON TRANSFER SUBUNIT"/>
    <property type="match status" value="1"/>
</dbReference>
<dbReference type="InterPro" id="IPR017927">
    <property type="entry name" value="FAD-bd_FR_type"/>
</dbReference>
<keyword evidence="1" id="KW-0479">Metal-binding</keyword>
<dbReference type="Pfam" id="PF00175">
    <property type="entry name" value="NAD_binding_1"/>
    <property type="match status" value="1"/>
</dbReference>
<dbReference type="GO" id="GO:0006221">
    <property type="term" value="P:pyrimidine nucleotide biosynthetic process"/>
    <property type="evidence" value="ECO:0007669"/>
    <property type="project" value="InterPro"/>
</dbReference>
<evidence type="ECO:0000313" key="3">
    <source>
        <dbReference type="EMBL" id="TWU22271.1"/>
    </source>
</evidence>
<accession>A0A5C6CFW6</accession>
<dbReference type="SUPFAM" id="SSF63380">
    <property type="entry name" value="Riboflavin synthase domain-like"/>
    <property type="match status" value="1"/>
</dbReference>
<keyword evidence="1" id="KW-0411">Iron-sulfur</keyword>
<evidence type="ECO:0000256" key="1">
    <source>
        <dbReference type="PIRSR" id="PIRSR006816-2"/>
    </source>
</evidence>
<dbReference type="GO" id="GO:0046872">
    <property type="term" value="F:metal ion binding"/>
    <property type="evidence" value="ECO:0007669"/>
    <property type="project" value="UniProtKB-KW"/>
</dbReference>
<evidence type="ECO:0000313" key="4">
    <source>
        <dbReference type="Proteomes" id="UP000316304"/>
    </source>
</evidence>
<gene>
    <name evidence="3" type="primary">asrB</name>
    <name evidence="3" type="ORF">Pla52o_33270</name>
</gene>
<sequence length="282" mass="30973">MSEPAYRNPWHTQAAVVTAIRAETPGVATFELAWVDAKSKPRVPAKPGQFNMLYMPGVGETAISLSGDALHSDLLLHTIRKVGNVTGAMFRLSVGATLGVRGPFGSAWPIDECVGADLVLVCGGIGLAPMRSLVNQLIRRRSEFGEVHLLIGARTPRDLLYRNEYSRWKAGGINVQTTVDRAESTWTGNIGVVTLLLERLNRFKPAGASLMTCGPEVMMMYTIQMAISRGFERRRMWVSLERNMNCAVGTCGHCQFGPHFVCKDGPVLRFDLIEALLEVKDL</sequence>
<dbReference type="Gene3D" id="3.40.50.80">
    <property type="entry name" value="Nucleotide-binding domain of ferredoxin-NADP reductase (FNR) module"/>
    <property type="match status" value="1"/>
</dbReference>
<dbReference type="GO" id="GO:0051537">
    <property type="term" value="F:2 iron, 2 sulfur cluster binding"/>
    <property type="evidence" value="ECO:0007669"/>
    <property type="project" value="UniProtKB-KW"/>
</dbReference>
<dbReference type="InterPro" id="IPR001433">
    <property type="entry name" value="OxRdtase_FAD/NAD-bd"/>
</dbReference>
<reference evidence="3 4" key="1">
    <citation type="submission" date="2019-02" db="EMBL/GenBank/DDBJ databases">
        <title>Deep-cultivation of Planctomycetes and their phenomic and genomic characterization uncovers novel biology.</title>
        <authorList>
            <person name="Wiegand S."/>
            <person name="Jogler M."/>
            <person name="Boedeker C."/>
            <person name="Pinto D."/>
            <person name="Vollmers J."/>
            <person name="Rivas-Marin E."/>
            <person name="Kohn T."/>
            <person name="Peeters S.H."/>
            <person name="Heuer A."/>
            <person name="Rast P."/>
            <person name="Oberbeckmann S."/>
            <person name="Bunk B."/>
            <person name="Jeske O."/>
            <person name="Meyerdierks A."/>
            <person name="Storesund J.E."/>
            <person name="Kallscheuer N."/>
            <person name="Luecker S."/>
            <person name="Lage O.M."/>
            <person name="Pohl T."/>
            <person name="Merkel B.J."/>
            <person name="Hornburger P."/>
            <person name="Mueller R.-W."/>
            <person name="Bruemmer F."/>
            <person name="Labrenz M."/>
            <person name="Spormann A.M."/>
            <person name="Op Den Camp H."/>
            <person name="Overmann J."/>
            <person name="Amann R."/>
            <person name="Jetten M.S.M."/>
            <person name="Mascher T."/>
            <person name="Medema M.H."/>
            <person name="Devos D.P."/>
            <person name="Kaster A.-K."/>
            <person name="Ovreas L."/>
            <person name="Rohde M."/>
            <person name="Galperin M.Y."/>
            <person name="Jogler C."/>
        </authorList>
    </citation>
    <scope>NUCLEOTIDE SEQUENCE [LARGE SCALE GENOMIC DNA]</scope>
    <source>
        <strain evidence="3 4">Pla52o</strain>
    </source>
</reference>
<dbReference type="OrthoDB" id="9796486at2"/>
<dbReference type="PROSITE" id="PS51384">
    <property type="entry name" value="FAD_FR"/>
    <property type="match status" value="1"/>
</dbReference>
<feature type="binding site" evidence="1">
    <location>
        <position position="262"/>
    </location>
    <ligand>
        <name>[2Fe-2S] cluster</name>
        <dbReference type="ChEBI" id="CHEBI:190135"/>
    </ligand>
</feature>
<dbReference type="RefSeq" id="WP_146595466.1">
    <property type="nucleotide sequence ID" value="NZ_SJPT01000005.1"/>
</dbReference>
<dbReference type="Proteomes" id="UP000316304">
    <property type="component" value="Unassembled WGS sequence"/>
</dbReference>
<dbReference type="InterPro" id="IPR019480">
    <property type="entry name" value="Dihydroorotate_DH_Fe-S-bd"/>
</dbReference>
<dbReference type="CDD" id="cd06221">
    <property type="entry name" value="sulfite_reductase_like"/>
    <property type="match status" value="1"/>
</dbReference>
<dbReference type="SUPFAM" id="SSF52343">
    <property type="entry name" value="Ferredoxin reductase-like, C-terminal NADP-linked domain"/>
    <property type="match status" value="1"/>
</dbReference>
<evidence type="ECO:0000259" key="2">
    <source>
        <dbReference type="PROSITE" id="PS51384"/>
    </source>
</evidence>
<feature type="domain" description="FAD-binding FR-type" evidence="2">
    <location>
        <begin position="10"/>
        <end position="110"/>
    </location>
</feature>
<dbReference type="InterPro" id="IPR012165">
    <property type="entry name" value="Cyt_c3_hydrogenase_gsu"/>
</dbReference>
<dbReference type="InterPro" id="IPR017938">
    <property type="entry name" value="Riboflavin_synthase-like_b-brl"/>
</dbReference>
<dbReference type="InterPro" id="IPR039261">
    <property type="entry name" value="FNR_nucleotide-bd"/>
</dbReference>
<dbReference type="AlphaFoldDB" id="A0A5C6CFW6"/>
<keyword evidence="4" id="KW-1185">Reference proteome</keyword>